<protein>
    <submittedName>
        <fullName evidence="3">Autotransporter domain-containing protein</fullName>
    </submittedName>
</protein>
<evidence type="ECO:0000259" key="2">
    <source>
        <dbReference type="Pfam" id="PF03797"/>
    </source>
</evidence>
<reference evidence="3" key="1">
    <citation type="submission" date="2019-11" db="EMBL/GenBank/DDBJ databases">
        <title>Acidithiobacillus ferrianus sp. nov.: a facultatively anaerobic and extremely acidophilic chemolithoautotroph.</title>
        <authorList>
            <person name="Norris P.R."/>
            <person name="Falagan C."/>
            <person name="Moya-Beltran A."/>
            <person name="Castro M."/>
            <person name="Quatrini R."/>
            <person name="Johnson D.B."/>
        </authorList>
    </citation>
    <scope>NUCLEOTIDE SEQUENCE [LARGE SCALE GENOMIC DNA]</scope>
    <source>
        <strain evidence="3">MG</strain>
    </source>
</reference>
<proteinExistence type="predicted"/>
<dbReference type="EMBL" id="WNJL01000037">
    <property type="protein sequence ID" value="NDU43158.1"/>
    <property type="molecule type" value="Genomic_DNA"/>
</dbReference>
<dbReference type="InterPro" id="IPR005546">
    <property type="entry name" value="Autotransporte_beta"/>
</dbReference>
<gene>
    <name evidence="3" type="ORF">GL267_11100</name>
</gene>
<feature type="chain" id="PRO_5032661866" evidence="1">
    <location>
        <begin position="31"/>
        <end position="272"/>
    </location>
</feature>
<dbReference type="Pfam" id="PF03797">
    <property type="entry name" value="Autotransporter"/>
    <property type="match status" value="1"/>
</dbReference>
<feature type="signal peptide" evidence="1">
    <location>
        <begin position="1"/>
        <end position="30"/>
    </location>
</feature>
<dbReference type="Gene3D" id="2.40.128.130">
    <property type="entry name" value="Autotransporter beta-domain"/>
    <property type="match status" value="1"/>
</dbReference>
<sequence length="272" mass="28795">MHIVCNWRCLMRHAAWIACAVLVFPTIACANTLYRSLNAIGIYGEAVGTPNSYHSFNTQGLANSFRTMKPASGGNTSGGVGVYLSGMSQDDFFMHLGFNYGFSPIIGNSNGNASSSGHSMAFNARLGKGFQFGPDLLIGPYIGYQYARFQIGVGNNGAFGTATYNNNALGGGLFMAMAPAQDLTLTAHAGYLVGLSANERVKFGAFSLQPGGTPDADVFQAGAKLSYRFLPDLSGFVGVNYDHYMASGHAGPVTERTRVNVLRGLAGVAYNF</sequence>
<comment type="caution">
    <text evidence="3">The sequence shown here is derived from an EMBL/GenBank/DDBJ whole genome shotgun (WGS) entry which is preliminary data.</text>
</comment>
<dbReference type="InterPro" id="IPR036709">
    <property type="entry name" value="Autotransporte_beta_dom_sf"/>
</dbReference>
<dbReference type="SUPFAM" id="SSF103515">
    <property type="entry name" value="Autotransporter"/>
    <property type="match status" value="1"/>
</dbReference>
<organism evidence="3">
    <name type="scientific">Acidithiobacillus ferrianus</name>
    <dbReference type="NCBI Taxonomy" id="2678518"/>
    <lineage>
        <taxon>Bacteria</taxon>
        <taxon>Pseudomonadati</taxon>
        <taxon>Pseudomonadota</taxon>
        <taxon>Acidithiobacillia</taxon>
        <taxon>Acidithiobacillales</taxon>
        <taxon>Acidithiobacillaceae</taxon>
        <taxon>Acidithiobacillus</taxon>
    </lineage>
</organism>
<evidence type="ECO:0000313" key="3">
    <source>
        <dbReference type="EMBL" id="NDU43158.1"/>
    </source>
</evidence>
<feature type="domain" description="Autotransporter" evidence="2">
    <location>
        <begin position="71"/>
        <end position="240"/>
    </location>
</feature>
<name>A0A845UNM8_9PROT</name>
<dbReference type="AlphaFoldDB" id="A0A845UNM8"/>
<keyword evidence="1" id="KW-0732">Signal</keyword>
<accession>A0A845UNM8</accession>
<evidence type="ECO:0000256" key="1">
    <source>
        <dbReference type="SAM" id="SignalP"/>
    </source>
</evidence>